<gene>
    <name evidence="2" type="ORF">CNAG_06030</name>
</gene>
<feature type="region of interest" description="Disordered" evidence="1">
    <location>
        <begin position="1"/>
        <end position="67"/>
    </location>
</feature>
<evidence type="ECO:0000313" key="2">
    <source>
        <dbReference type="EMBL" id="AFR98269.2"/>
    </source>
</evidence>
<sequence>MKPLARDMSTPNNRQAQQPRFFFPPTSATSSPATLNLGTSLALSRQTSRSSRHGHGQNERSGHRRRVTYGREHLHLRLESGMPFGDERNSTESLGSDGTEFQIQEALTTSIILDKDQQVVAFQPRFQGRARTPSPNPTEMDIMDALTDIHRVLYLGEEFLDQEGSKKSWEQKVESLRKVIEQYFEGDCVYDTPLVRLTSSSSLLSHFSLLHLLSTLTLPSLTPSAVIRHARSLTSALMLRLVGGTLRDVDPVPRFRKRDTFGERRFGARSRGGVSQEGAFGIEEAWLSLATMCAPAERDGEDGWWKLWEVRAECSEIGEMECYVDGYRLAMIDHIISLHLLPSLTRPLPSESTTPSSFSSPSPLSTPSPSSAHLPGALSSLPAPTFARRLVGTLANELDLALKWKLPMTTVVEINEVGKATYIRDIIDLRDAVETFVPFAKRFGWLTRSLTGIVSSVLGDVVVRSILPKREERIEATINVETVETAHRASECIAKNSSREGSNTGISAQGGQRENSLGLQNLGSGSHMAPDVDDEALAVELKGVLYE</sequence>
<feature type="compositionally biased region" description="Polar residues" evidence="1">
    <location>
        <begin position="26"/>
        <end position="49"/>
    </location>
</feature>
<feature type="compositionally biased region" description="Polar residues" evidence="1">
    <location>
        <begin position="9"/>
        <end position="18"/>
    </location>
</feature>
<name>J9VZZ6_CRYN9</name>
<protein>
    <submittedName>
        <fullName evidence="2">Uncharacterized protein</fullName>
    </submittedName>
</protein>
<reference evidence="2 3" key="1">
    <citation type="journal article" date="2014" name="PLoS Genet.">
        <title>Analysis of the genome and transcriptome of Cryptococcus neoformans var. grubii reveals complex RNA expression and microevolution leading to virulence attenuation.</title>
        <authorList>
            <person name="Janbon G."/>
            <person name="Ormerod K.L."/>
            <person name="Paulet D."/>
            <person name="Byrnes E.J.III."/>
            <person name="Yadav V."/>
            <person name="Chatterjee G."/>
            <person name="Mullapudi N."/>
            <person name="Hon C.C."/>
            <person name="Billmyre R.B."/>
            <person name="Brunel F."/>
            <person name="Bahn Y.S."/>
            <person name="Chen W."/>
            <person name="Chen Y."/>
            <person name="Chow E.W."/>
            <person name="Coppee J.Y."/>
            <person name="Floyd-Averette A."/>
            <person name="Gaillardin C."/>
            <person name="Gerik K.J."/>
            <person name="Goldberg J."/>
            <person name="Gonzalez-Hilarion S."/>
            <person name="Gujja S."/>
            <person name="Hamlin J.L."/>
            <person name="Hsueh Y.P."/>
            <person name="Ianiri G."/>
            <person name="Jones S."/>
            <person name="Kodira C.D."/>
            <person name="Kozubowski L."/>
            <person name="Lam W."/>
            <person name="Marra M."/>
            <person name="Mesner L.D."/>
            <person name="Mieczkowski P.A."/>
            <person name="Moyrand F."/>
            <person name="Nielsen K."/>
            <person name="Proux C."/>
            <person name="Rossignol T."/>
            <person name="Schein J.E."/>
            <person name="Sun S."/>
            <person name="Wollschlaeger C."/>
            <person name="Wood I.A."/>
            <person name="Zeng Q."/>
            <person name="Neuveglise C."/>
            <person name="Newlon C.S."/>
            <person name="Perfect J.R."/>
            <person name="Lodge J.K."/>
            <person name="Idnurm A."/>
            <person name="Stajich J.E."/>
            <person name="Kronstad J.W."/>
            <person name="Sanyal K."/>
            <person name="Heitman J."/>
            <person name="Fraser J.A."/>
            <person name="Cuomo C.A."/>
            <person name="Dietrich F.S."/>
        </authorList>
    </citation>
    <scope>NUCLEOTIDE SEQUENCE [LARGE SCALE GENOMIC DNA]</scope>
    <source>
        <strain evidence="3">H99 / ATCC 208821 / CBS 10515 / FGSC 9487</strain>
    </source>
</reference>
<dbReference type="GeneID" id="23889288"/>
<evidence type="ECO:0000313" key="3">
    <source>
        <dbReference type="Proteomes" id="UP000010091"/>
    </source>
</evidence>
<dbReference type="VEuPathDB" id="FungiDB:CNAG_06030"/>
<dbReference type="EMBL" id="CP003831">
    <property type="protein sequence ID" value="AFR98269.2"/>
    <property type="molecule type" value="Genomic_DNA"/>
</dbReference>
<feature type="region of interest" description="Disordered" evidence="1">
    <location>
        <begin position="495"/>
        <end position="525"/>
    </location>
</feature>
<feature type="compositionally biased region" description="Polar residues" evidence="1">
    <location>
        <begin position="495"/>
        <end position="524"/>
    </location>
</feature>
<feature type="region of interest" description="Disordered" evidence="1">
    <location>
        <begin position="351"/>
        <end position="373"/>
    </location>
</feature>
<keyword evidence="3" id="KW-1185">Reference proteome</keyword>
<dbReference type="OrthoDB" id="9995831at2759"/>
<proteinExistence type="predicted"/>
<dbReference type="AlphaFoldDB" id="J9VZZ6"/>
<dbReference type="HOGENOM" id="CLU_511922_0_0_1"/>
<evidence type="ECO:0000256" key="1">
    <source>
        <dbReference type="SAM" id="MobiDB-lite"/>
    </source>
</evidence>
<accession>J9VZZ6</accession>
<organism evidence="2 3">
    <name type="scientific">Cryptococcus neoformans (strain H99 / ATCC 208821 / CBS 10515 / FGSC 9487)</name>
    <name type="common">Cryptococcus neoformans var. grubii serotype A</name>
    <dbReference type="NCBI Taxonomy" id="235443"/>
    <lineage>
        <taxon>Eukaryota</taxon>
        <taxon>Fungi</taxon>
        <taxon>Dikarya</taxon>
        <taxon>Basidiomycota</taxon>
        <taxon>Agaricomycotina</taxon>
        <taxon>Tremellomycetes</taxon>
        <taxon>Tremellales</taxon>
        <taxon>Cryptococcaceae</taxon>
        <taxon>Cryptococcus</taxon>
        <taxon>Cryptococcus neoformans species complex</taxon>
    </lineage>
</organism>
<dbReference type="RefSeq" id="XP_012052974.1">
    <property type="nucleotide sequence ID" value="XM_012197584.1"/>
</dbReference>
<dbReference type="KEGG" id="cng:CNAG_06030"/>
<dbReference type="Proteomes" id="UP000010091">
    <property type="component" value="Chromosome 12"/>
</dbReference>
<feature type="compositionally biased region" description="Low complexity" evidence="1">
    <location>
        <begin position="351"/>
        <end position="371"/>
    </location>
</feature>